<protein>
    <submittedName>
        <fullName evidence="4">Glycosyltransferase family A protein</fullName>
    </submittedName>
</protein>
<accession>A0ABN3EQB7</accession>
<evidence type="ECO:0000259" key="3">
    <source>
        <dbReference type="Pfam" id="PF13632"/>
    </source>
</evidence>
<feature type="region of interest" description="Disordered" evidence="1">
    <location>
        <begin position="1"/>
        <end position="20"/>
    </location>
</feature>
<dbReference type="PANTHER" id="PTHR43685">
    <property type="entry name" value="GLYCOSYLTRANSFERASE"/>
    <property type="match status" value="1"/>
</dbReference>
<dbReference type="InterPro" id="IPR001173">
    <property type="entry name" value="Glyco_trans_2-like"/>
</dbReference>
<gene>
    <name evidence="4" type="ORF">GCM10010430_58780</name>
</gene>
<dbReference type="InterPro" id="IPR050834">
    <property type="entry name" value="Glycosyltransf_2"/>
</dbReference>
<proteinExistence type="predicted"/>
<organism evidence="4 5">
    <name type="scientific">Kitasatospora cystarginea</name>
    <dbReference type="NCBI Taxonomy" id="58350"/>
    <lineage>
        <taxon>Bacteria</taxon>
        <taxon>Bacillati</taxon>
        <taxon>Actinomycetota</taxon>
        <taxon>Actinomycetes</taxon>
        <taxon>Kitasatosporales</taxon>
        <taxon>Streptomycetaceae</taxon>
        <taxon>Kitasatospora</taxon>
    </lineage>
</organism>
<dbReference type="RefSeq" id="WP_344639538.1">
    <property type="nucleotide sequence ID" value="NZ_BAAATR010000033.1"/>
</dbReference>
<evidence type="ECO:0000256" key="1">
    <source>
        <dbReference type="SAM" id="MobiDB-lite"/>
    </source>
</evidence>
<evidence type="ECO:0000313" key="4">
    <source>
        <dbReference type="EMBL" id="GAA2266045.1"/>
    </source>
</evidence>
<sequence length="306" mass="33886">MSEAQKLNEAEKAERPPGAGTVSVVIPARNAAATIASQLAALWRQTYPGPWEVVVVDNGSHDGTGEVLRSWQLRMPQLKVVSAPASGGANHARNIGCRHARGELVLCCDADDLVAPDWMTAMVETLRTSPAVGGSMERRMLNGSVALAARPPRGADRLLDTFGFLPYPLGANCGFHKELWRRLGGFDESYRYGSDDVEFFWRAQLAGYRLDFAPDAVVHYRLRAEPRAIVHQQYRYGRSHAKLYRDFGPHGMPRSRPAEAARAWWGLLLHARDLAASPESRGAWLAVLALRAGRIAGTLRHRRRYL</sequence>
<keyword evidence="5" id="KW-1185">Reference proteome</keyword>
<feature type="compositionally biased region" description="Basic and acidic residues" evidence="1">
    <location>
        <begin position="1"/>
        <end position="15"/>
    </location>
</feature>
<comment type="caution">
    <text evidence="4">The sequence shown here is derived from an EMBL/GenBank/DDBJ whole genome shotgun (WGS) entry which is preliminary data.</text>
</comment>
<evidence type="ECO:0000259" key="2">
    <source>
        <dbReference type="Pfam" id="PF00535"/>
    </source>
</evidence>
<name>A0ABN3EQB7_9ACTN</name>
<evidence type="ECO:0000313" key="5">
    <source>
        <dbReference type="Proteomes" id="UP001500305"/>
    </source>
</evidence>
<dbReference type="SUPFAM" id="SSF53448">
    <property type="entry name" value="Nucleotide-diphospho-sugar transferases"/>
    <property type="match status" value="1"/>
</dbReference>
<dbReference type="Proteomes" id="UP001500305">
    <property type="component" value="Unassembled WGS sequence"/>
</dbReference>
<reference evidence="4 5" key="1">
    <citation type="journal article" date="2019" name="Int. J. Syst. Evol. Microbiol.">
        <title>The Global Catalogue of Microorganisms (GCM) 10K type strain sequencing project: providing services to taxonomists for standard genome sequencing and annotation.</title>
        <authorList>
            <consortium name="The Broad Institute Genomics Platform"/>
            <consortium name="The Broad Institute Genome Sequencing Center for Infectious Disease"/>
            <person name="Wu L."/>
            <person name="Ma J."/>
        </authorList>
    </citation>
    <scope>NUCLEOTIDE SEQUENCE [LARGE SCALE GENOMIC DNA]</scope>
    <source>
        <strain evidence="4 5">JCM 7356</strain>
    </source>
</reference>
<dbReference type="InterPro" id="IPR029044">
    <property type="entry name" value="Nucleotide-diphossugar_trans"/>
</dbReference>
<dbReference type="PANTHER" id="PTHR43685:SF2">
    <property type="entry name" value="GLYCOSYLTRANSFERASE 2-LIKE DOMAIN-CONTAINING PROTEIN"/>
    <property type="match status" value="1"/>
</dbReference>
<dbReference type="EMBL" id="BAAATR010000033">
    <property type="protein sequence ID" value="GAA2266045.1"/>
    <property type="molecule type" value="Genomic_DNA"/>
</dbReference>
<feature type="domain" description="Glycosyltransferase 2-like" evidence="2">
    <location>
        <begin position="23"/>
        <end position="140"/>
    </location>
</feature>
<dbReference type="Gene3D" id="3.90.550.10">
    <property type="entry name" value="Spore Coat Polysaccharide Biosynthesis Protein SpsA, Chain A"/>
    <property type="match status" value="1"/>
</dbReference>
<feature type="domain" description="Glycosyltransferase 2-like" evidence="3">
    <location>
        <begin position="165"/>
        <end position="241"/>
    </location>
</feature>
<dbReference type="Pfam" id="PF00535">
    <property type="entry name" value="Glycos_transf_2"/>
    <property type="match status" value="1"/>
</dbReference>
<dbReference type="Pfam" id="PF13632">
    <property type="entry name" value="Glyco_trans_2_3"/>
    <property type="match status" value="1"/>
</dbReference>